<dbReference type="GO" id="GO:0004497">
    <property type="term" value="F:monooxygenase activity"/>
    <property type="evidence" value="ECO:0007669"/>
    <property type="project" value="UniProtKB-KW"/>
</dbReference>
<evidence type="ECO:0000313" key="10">
    <source>
        <dbReference type="Proteomes" id="UP001174694"/>
    </source>
</evidence>
<dbReference type="EMBL" id="JANBVO010000022">
    <property type="protein sequence ID" value="KAJ9142485.1"/>
    <property type="molecule type" value="Genomic_DNA"/>
</dbReference>
<evidence type="ECO:0000256" key="8">
    <source>
        <dbReference type="SAM" id="Phobius"/>
    </source>
</evidence>
<dbReference type="Proteomes" id="UP001174694">
    <property type="component" value="Unassembled WGS sequence"/>
</dbReference>
<evidence type="ECO:0000256" key="3">
    <source>
        <dbReference type="ARBA" id="ARBA00022989"/>
    </source>
</evidence>
<reference evidence="9" key="1">
    <citation type="submission" date="2022-07" db="EMBL/GenBank/DDBJ databases">
        <title>Fungi with potential for degradation of polypropylene.</title>
        <authorList>
            <person name="Gostincar C."/>
        </authorList>
    </citation>
    <scope>NUCLEOTIDE SEQUENCE</scope>
    <source>
        <strain evidence="9">EXF-13308</strain>
    </source>
</reference>
<dbReference type="PANTHER" id="PTHR35042">
    <property type="entry name" value="ANTHRONE OXYGENASE ENCC"/>
    <property type="match status" value="1"/>
</dbReference>
<evidence type="ECO:0008006" key="11">
    <source>
        <dbReference type="Google" id="ProtNLM"/>
    </source>
</evidence>
<keyword evidence="10" id="KW-1185">Reference proteome</keyword>
<evidence type="ECO:0000256" key="2">
    <source>
        <dbReference type="ARBA" id="ARBA00022692"/>
    </source>
</evidence>
<evidence type="ECO:0000313" key="9">
    <source>
        <dbReference type="EMBL" id="KAJ9142485.1"/>
    </source>
</evidence>
<accession>A0AA38VDL9</accession>
<dbReference type="GO" id="GO:0016020">
    <property type="term" value="C:membrane"/>
    <property type="evidence" value="ECO:0007669"/>
    <property type="project" value="UniProtKB-SubCell"/>
</dbReference>
<evidence type="ECO:0000256" key="5">
    <source>
        <dbReference type="ARBA" id="ARBA00023033"/>
    </source>
</evidence>
<dbReference type="AlphaFoldDB" id="A0AA38VDL9"/>
<evidence type="ECO:0000256" key="6">
    <source>
        <dbReference type="ARBA" id="ARBA00023136"/>
    </source>
</evidence>
<sequence length="169" mass="18029">MAPQQTHSTPKVGVQAAAVISGSFLSGAMASLSMMVIPVLLDTNPDPSHTLRQWVRLYHYGHIILPALSVGTCGLYSYAALSGRSPRPATYAKAALATIIMVPFTWLVMVPTNNTLFGLEASGPSVTAADWDMVQGLVVRWAWLHATRSVAPLVGAIVGFRGLIREFGP</sequence>
<feature type="transmembrane region" description="Helical" evidence="8">
    <location>
        <begin position="57"/>
        <end position="79"/>
    </location>
</feature>
<comment type="subcellular location">
    <subcellularLocation>
        <location evidence="1">Membrane</location>
        <topology evidence="1">Multi-pass membrane protein</topology>
    </subcellularLocation>
</comment>
<feature type="transmembrane region" description="Helical" evidence="8">
    <location>
        <begin position="141"/>
        <end position="164"/>
    </location>
</feature>
<comment type="caution">
    <text evidence="9">The sequence shown here is derived from an EMBL/GenBank/DDBJ whole genome shotgun (WGS) entry which is preliminary data.</text>
</comment>
<evidence type="ECO:0000256" key="4">
    <source>
        <dbReference type="ARBA" id="ARBA00023002"/>
    </source>
</evidence>
<organism evidence="9 10">
    <name type="scientific">Pleurostoma richardsiae</name>
    <dbReference type="NCBI Taxonomy" id="41990"/>
    <lineage>
        <taxon>Eukaryota</taxon>
        <taxon>Fungi</taxon>
        <taxon>Dikarya</taxon>
        <taxon>Ascomycota</taxon>
        <taxon>Pezizomycotina</taxon>
        <taxon>Sordariomycetes</taxon>
        <taxon>Sordariomycetidae</taxon>
        <taxon>Calosphaeriales</taxon>
        <taxon>Pleurostomataceae</taxon>
        <taxon>Pleurostoma</taxon>
    </lineage>
</organism>
<dbReference type="PANTHER" id="PTHR35042:SF3">
    <property type="entry name" value="ANTHRONE OXYGENASE-RELATED"/>
    <property type="match status" value="1"/>
</dbReference>
<feature type="transmembrane region" description="Helical" evidence="8">
    <location>
        <begin position="12"/>
        <end position="37"/>
    </location>
</feature>
<comment type="similarity">
    <text evidence="7">Belongs to the anthrone oxygenase family.</text>
</comment>
<evidence type="ECO:0000256" key="1">
    <source>
        <dbReference type="ARBA" id="ARBA00004141"/>
    </source>
</evidence>
<name>A0AA38VDL9_9PEZI</name>
<proteinExistence type="inferred from homology"/>
<gene>
    <name evidence="9" type="ORF">NKR23_g7294</name>
</gene>
<dbReference type="InterPro" id="IPR013901">
    <property type="entry name" value="Anthrone_oxy"/>
</dbReference>
<keyword evidence="4" id="KW-0560">Oxidoreductase</keyword>
<evidence type="ECO:0000256" key="7">
    <source>
        <dbReference type="ARBA" id="ARBA00034313"/>
    </source>
</evidence>
<keyword evidence="2 8" id="KW-0812">Transmembrane</keyword>
<keyword evidence="3 8" id="KW-1133">Transmembrane helix</keyword>
<feature type="transmembrane region" description="Helical" evidence="8">
    <location>
        <begin position="91"/>
        <end position="109"/>
    </location>
</feature>
<keyword evidence="5" id="KW-0503">Monooxygenase</keyword>
<keyword evidence="6 8" id="KW-0472">Membrane</keyword>
<protein>
    <recommendedName>
        <fullName evidence="11">DUF1772-domain-containing protein</fullName>
    </recommendedName>
</protein>
<dbReference type="Pfam" id="PF08592">
    <property type="entry name" value="Anthrone_oxy"/>
    <property type="match status" value="1"/>
</dbReference>